<dbReference type="Proteomes" id="UP000807025">
    <property type="component" value="Unassembled WGS sequence"/>
</dbReference>
<evidence type="ECO:0008006" key="3">
    <source>
        <dbReference type="Google" id="ProtNLM"/>
    </source>
</evidence>
<evidence type="ECO:0000313" key="1">
    <source>
        <dbReference type="EMBL" id="KAF9500010.1"/>
    </source>
</evidence>
<evidence type="ECO:0000313" key="2">
    <source>
        <dbReference type="Proteomes" id="UP000807025"/>
    </source>
</evidence>
<protein>
    <recommendedName>
        <fullName evidence="3">Aminoglycoside phosphotransferase domain-containing protein</fullName>
    </recommendedName>
</protein>
<proteinExistence type="predicted"/>
<organism evidence="1 2">
    <name type="scientific">Pleurotus eryngii</name>
    <name type="common">Boletus of the steppes</name>
    <dbReference type="NCBI Taxonomy" id="5323"/>
    <lineage>
        <taxon>Eukaryota</taxon>
        <taxon>Fungi</taxon>
        <taxon>Dikarya</taxon>
        <taxon>Basidiomycota</taxon>
        <taxon>Agaricomycotina</taxon>
        <taxon>Agaricomycetes</taxon>
        <taxon>Agaricomycetidae</taxon>
        <taxon>Agaricales</taxon>
        <taxon>Pleurotineae</taxon>
        <taxon>Pleurotaceae</taxon>
        <taxon>Pleurotus</taxon>
    </lineage>
</organism>
<comment type="caution">
    <text evidence="1">The sequence shown here is derived from an EMBL/GenBank/DDBJ whole genome shotgun (WGS) entry which is preliminary data.</text>
</comment>
<dbReference type="AlphaFoldDB" id="A0A9P6A874"/>
<name>A0A9P6A874_PLEER</name>
<accession>A0A9P6A874</accession>
<feature type="non-terminal residue" evidence="1">
    <location>
        <position position="1"/>
    </location>
</feature>
<gene>
    <name evidence="1" type="ORF">BDN71DRAFT_1382991</name>
</gene>
<dbReference type="EMBL" id="MU154529">
    <property type="protein sequence ID" value="KAF9500010.1"/>
    <property type="molecule type" value="Genomic_DNA"/>
</dbReference>
<dbReference type="OrthoDB" id="5598852at2759"/>
<keyword evidence="2" id="KW-1185">Reference proteome</keyword>
<reference evidence="1" key="1">
    <citation type="submission" date="2020-11" db="EMBL/GenBank/DDBJ databases">
        <authorList>
            <consortium name="DOE Joint Genome Institute"/>
            <person name="Ahrendt S."/>
            <person name="Riley R."/>
            <person name="Andreopoulos W."/>
            <person name="Labutti K."/>
            <person name="Pangilinan J."/>
            <person name="Ruiz-Duenas F.J."/>
            <person name="Barrasa J.M."/>
            <person name="Sanchez-Garcia M."/>
            <person name="Camarero S."/>
            <person name="Miyauchi S."/>
            <person name="Serrano A."/>
            <person name="Linde D."/>
            <person name="Babiker R."/>
            <person name="Drula E."/>
            <person name="Ayuso-Fernandez I."/>
            <person name="Pacheco R."/>
            <person name="Padilla G."/>
            <person name="Ferreira P."/>
            <person name="Barriuso J."/>
            <person name="Kellner H."/>
            <person name="Castanera R."/>
            <person name="Alfaro M."/>
            <person name="Ramirez L."/>
            <person name="Pisabarro A.G."/>
            <person name="Kuo A."/>
            <person name="Tritt A."/>
            <person name="Lipzen A."/>
            <person name="He G."/>
            <person name="Yan M."/>
            <person name="Ng V."/>
            <person name="Cullen D."/>
            <person name="Martin F."/>
            <person name="Rosso M.-N."/>
            <person name="Henrissat B."/>
            <person name="Hibbett D."/>
            <person name="Martinez A.T."/>
            <person name="Grigoriev I.V."/>
        </authorList>
    </citation>
    <scope>NUCLEOTIDE SEQUENCE</scope>
    <source>
        <strain evidence="1">ATCC 90797</strain>
    </source>
</reference>
<sequence length="78" mass="9044">GDLLPRNILANETTAILDWELAGFCPSFWEYARVHHHGWRTPGWDHILGRLFPGPRREKEVRTVDKILPLLQVNCSIN</sequence>